<feature type="domain" description="Protein kinase" evidence="9">
    <location>
        <begin position="92"/>
        <end position="547"/>
    </location>
</feature>
<dbReference type="PROSITE" id="PS50011">
    <property type="entry name" value="PROTEIN_KINASE_DOM"/>
    <property type="match status" value="1"/>
</dbReference>
<evidence type="ECO:0000256" key="8">
    <source>
        <dbReference type="SAM" id="MobiDB-lite"/>
    </source>
</evidence>
<dbReference type="InParanoid" id="D8LSA2"/>
<dbReference type="GO" id="GO:0005524">
    <property type="term" value="F:ATP binding"/>
    <property type="evidence" value="ECO:0007669"/>
    <property type="project" value="UniProtKB-KW"/>
</dbReference>
<dbReference type="PANTHER" id="PTHR45637">
    <property type="entry name" value="FLIPPASE KINASE 1-RELATED"/>
    <property type="match status" value="1"/>
</dbReference>
<evidence type="ECO:0000256" key="4">
    <source>
        <dbReference type="ARBA" id="ARBA00022679"/>
    </source>
</evidence>
<evidence type="ECO:0000256" key="5">
    <source>
        <dbReference type="ARBA" id="ARBA00022741"/>
    </source>
</evidence>
<dbReference type="EMBL" id="FN648927">
    <property type="protein sequence ID" value="CBN75159.1"/>
    <property type="molecule type" value="Genomic_DNA"/>
</dbReference>
<dbReference type="Pfam" id="PF00069">
    <property type="entry name" value="Pkinase"/>
    <property type="match status" value="2"/>
</dbReference>
<reference evidence="10 11" key="1">
    <citation type="journal article" date="2010" name="Nature">
        <title>The Ectocarpus genome and the independent evolution of multicellularity in brown algae.</title>
        <authorList>
            <person name="Cock J.M."/>
            <person name="Sterck L."/>
            <person name="Rouze P."/>
            <person name="Scornet D."/>
            <person name="Allen A.E."/>
            <person name="Amoutzias G."/>
            <person name="Anthouard V."/>
            <person name="Artiguenave F."/>
            <person name="Aury J.M."/>
            <person name="Badger J.H."/>
            <person name="Beszteri B."/>
            <person name="Billiau K."/>
            <person name="Bonnet E."/>
            <person name="Bothwell J.H."/>
            <person name="Bowler C."/>
            <person name="Boyen C."/>
            <person name="Brownlee C."/>
            <person name="Carrano C.J."/>
            <person name="Charrier B."/>
            <person name="Cho G.Y."/>
            <person name="Coelho S.M."/>
            <person name="Collen J."/>
            <person name="Corre E."/>
            <person name="Da Silva C."/>
            <person name="Delage L."/>
            <person name="Delaroque N."/>
            <person name="Dittami S.M."/>
            <person name="Doulbeau S."/>
            <person name="Elias M."/>
            <person name="Farnham G."/>
            <person name="Gachon C.M."/>
            <person name="Gschloessl B."/>
            <person name="Heesch S."/>
            <person name="Jabbari K."/>
            <person name="Jubin C."/>
            <person name="Kawai H."/>
            <person name="Kimura K."/>
            <person name="Kloareg B."/>
            <person name="Kupper F.C."/>
            <person name="Lang D."/>
            <person name="Le Bail A."/>
            <person name="Leblanc C."/>
            <person name="Lerouge P."/>
            <person name="Lohr M."/>
            <person name="Lopez P.J."/>
            <person name="Martens C."/>
            <person name="Maumus F."/>
            <person name="Michel G."/>
            <person name="Miranda-Saavedra D."/>
            <person name="Morales J."/>
            <person name="Moreau H."/>
            <person name="Motomura T."/>
            <person name="Nagasato C."/>
            <person name="Napoli C.A."/>
            <person name="Nelson D.R."/>
            <person name="Nyvall-Collen P."/>
            <person name="Peters A.F."/>
            <person name="Pommier C."/>
            <person name="Potin P."/>
            <person name="Poulain J."/>
            <person name="Quesneville H."/>
            <person name="Read B."/>
            <person name="Rensing S.A."/>
            <person name="Ritter A."/>
            <person name="Rousvoal S."/>
            <person name="Samanta M."/>
            <person name="Samson G."/>
            <person name="Schroeder D.C."/>
            <person name="Segurens B."/>
            <person name="Strittmatter M."/>
            <person name="Tonon T."/>
            <person name="Tregear J.W."/>
            <person name="Valentin K."/>
            <person name="von Dassow P."/>
            <person name="Yamagishi T."/>
            <person name="Van de Peer Y."/>
            <person name="Wincker P."/>
        </authorList>
    </citation>
    <scope>NUCLEOTIDE SEQUENCE [LARGE SCALE GENOMIC DNA]</scope>
    <source>
        <strain evidence="11">Ec32 / CCAP1310/4</strain>
    </source>
</reference>
<dbReference type="InterPro" id="IPR000719">
    <property type="entry name" value="Prot_kinase_dom"/>
</dbReference>
<feature type="region of interest" description="Disordered" evidence="8">
    <location>
        <begin position="336"/>
        <end position="367"/>
    </location>
</feature>
<dbReference type="InterPro" id="IPR008271">
    <property type="entry name" value="Ser/Thr_kinase_AS"/>
</dbReference>
<protein>
    <recommendedName>
        <fullName evidence="2">non-specific serine/threonine protein kinase</fullName>
        <ecNumber evidence="2">2.7.11.1</ecNumber>
    </recommendedName>
</protein>
<dbReference type="SMART" id="SM00220">
    <property type="entry name" value="S_TKc"/>
    <property type="match status" value="1"/>
</dbReference>
<feature type="region of interest" description="Disordered" evidence="8">
    <location>
        <begin position="599"/>
        <end position="628"/>
    </location>
</feature>
<dbReference type="Gene3D" id="1.10.510.10">
    <property type="entry name" value="Transferase(Phosphotransferase) domain 1"/>
    <property type="match status" value="2"/>
</dbReference>
<organism evidence="10 11">
    <name type="scientific">Ectocarpus siliculosus</name>
    <name type="common">Brown alga</name>
    <name type="synonym">Conferva siliculosa</name>
    <dbReference type="NCBI Taxonomy" id="2880"/>
    <lineage>
        <taxon>Eukaryota</taxon>
        <taxon>Sar</taxon>
        <taxon>Stramenopiles</taxon>
        <taxon>Ochrophyta</taxon>
        <taxon>PX clade</taxon>
        <taxon>Phaeophyceae</taxon>
        <taxon>Ectocarpales</taxon>
        <taxon>Ectocarpaceae</taxon>
        <taxon>Ectocarpus</taxon>
    </lineage>
</organism>
<dbReference type="EC" id="2.7.11.1" evidence="2"/>
<keyword evidence="7" id="KW-0067">ATP-binding</keyword>
<evidence type="ECO:0000256" key="2">
    <source>
        <dbReference type="ARBA" id="ARBA00012513"/>
    </source>
</evidence>
<sequence>MVAEDGSGPVKVPPVVLVKDAAVAPASGNSGVARGAREEEAGAPAPAPAPAEGKGVAAPHTPQVSSKHWRKIRSAVVALAAFRSRRVKAADFERIRMCGEGGSGLVYLVQLKNTTMFFALKVQRKTDLEAKEKRIRRALIEKEVLVACAHPFVCSLYTAFQDSRHLYLLMDYCAGGDLKTLVRDVAKRALTEEEARFYISEIVAALEWVHLHGYVYRDLKPENVLIHASGHIRLGDFGTAERGRFKCQDVPGEKLCPEEVEKALGETGMSHAATPDGTASGGHTFSEEEEGDLDESNNIHHGGGADNSNGPPHEAARANNSSIIVQIDPFLTEASASSVVPAADPTEEAEEEEEEEAASASAGAAPAAAADRVDRLVCADDGDDSAGPGGGCGPPVGCGCGRRRGRGKSAHGPASLSAGPGEPFAQGRGSVKLNVLLDSQTFIGTADFMAPEMVTGKTAQGTGMDWWALGVMLFEITLGTLPFHSELPSQSSNEVFRSIVNAELKFPRRHNLSRSAVDFIRQLLRKDPTERLGQRKGVGEIKRHPFFGSVHWALIANSTPPFVLSGPDTPGWLASMRSAPNAGARDDKFATWTWMATQQDAPRPGMQGTGGPAMTSSEAQDYLDYDSPSGRYSKADLDKLGDELGIAAGPTTDAEAAAEAAGGGAAAQPEGAGATSTTGEEKKNDNFDDSMPDISSGPVLKPSASASSAAAAGEGGGAGAGAARREGRRSNRASFDGYDFNTLRKVGSLRMGVSSNQGGAPKLAAGRSMDAQGNKPP</sequence>
<evidence type="ECO:0000256" key="6">
    <source>
        <dbReference type="ARBA" id="ARBA00022777"/>
    </source>
</evidence>
<dbReference type="OrthoDB" id="161211at2759"/>
<evidence type="ECO:0000256" key="3">
    <source>
        <dbReference type="ARBA" id="ARBA00022527"/>
    </source>
</evidence>
<feature type="region of interest" description="Disordered" evidence="8">
    <location>
        <begin position="751"/>
        <end position="777"/>
    </location>
</feature>
<dbReference type="Proteomes" id="UP000002630">
    <property type="component" value="Linkage Group LG26"/>
</dbReference>
<feature type="region of interest" description="Disordered" evidence="8">
    <location>
        <begin position="268"/>
        <end position="316"/>
    </location>
</feature>
<feature type="compositionally biased region" description="Low complexity" evidence="8">
    <location>
        <begin position="358"/>
        <end position="367"/>
    </location>
</feature>
<evidence type="ECO:0000313" key="11">
    <source>
        <dbReference type="Proteomes" id="UP000002630"/>
    </source>
</evidence>
<comment type="similarity">
    <text evidence="1">Belongs to the protein kinase superfamily. AGC Ser/Thr protein kinase family.</text>
</comment>
<feature type="region of interest" description="Disordered" evidence="8">
    <location>
        <begin position="403"/>
        <end position="424"/>
    </location>
</feature>
<dbReference type="InterPro" id="IPR011009">
    <property type="entry name" value="Kinase-like_dom_sf"/>
</dbReference>
<dbReference type="EMBL" id="FN649751">
    <property type="protein sequence ID" value="CBN75159.1"/>
    <property type="molecule type" value="Genomic_DNA"/>
</dbReference>
<keyword evidence="3" id="KW-0723">Serine/threonine-protein kinase</keyword>
<feature type="compositionally biased region" description="Low complexity" evidence="8">
    <location>
        <begin position="652"/>
        <end position="675"/>
    </location>
</feature>
<dbReference type="GO" id="GO:0004674">
    <property type="term" value="F:protein serine/threonine kinase activity"/>
    <property type="evidence" value="ECO:0007669"/>
    <property type="project" value="UniProtKB-KW"/>
</dbReference>
<evidence type="ECO:0000256" key="7">
    <source>
        <dbReference type="ARBA" id="ARBA00022840"/>
    </source>
</evidence>
<evidence type="ECO:0000313" key="10">
    <source>
        <dbReference type="EMBL" id="CBN75159.1"/>
    </source>
</evidence>
<dbReference type="Gene3D" id="3.30.200.20">
    <property type="entry name" value="Phosphorylase Kinase, domain 1"/>
    <property type="match status" value="1"/>
</dbReference>
<name>D8LSA2_ECTSI</name>
<dbReference type="PROSITE" id="PS00108">
    <property type="entry name" value="PROTEIN_KINASE_ST"/>
    <property type="match status" value="1"/>
</dbReference>
<keyword evidence="6 10" id="KW-0418">Kinase</keyword>
<feature type="compositionally biased region" description="Acidic residues" evidence="8">
    <location>
        <begin position="345"/>
        <end position="357"/>
    </location>
</feature>
<dbReference type="AlphaFoldDB" id="D8LSA2"/>
<keyword evidence="11" id="KW-1185">Reference proteome</keyword>
<dbReference type="STRING" id="2880.D8LSA2"/>
<feature type="region of interest" description="Disordered" evidence="8">
    <location>
        <begin position="26"/>
        <end position="67"/>
    </location>
</feature>
<gene>
    <name evidence="10" type="primary">PK</name>
    <name evidence="10" type="ORF">Esi_0070_0121</name>
</gene>
<keyword evidence="5" id="KW-0547">Nucleotide-binding</keyword>
<feature type="compositionally biased region" description="Low complexity" evidence="8">
    <location>
        <begin position="50"/>
        <end position="59"/>
    </location>
</feature>
<accession>D8LSA2</accession>
<dbReference type="SUPFAM" id="SSF56112">
    <property type="entry name" value="Protein kinase-like (PK-like)"/>
    <property type="match status" value="1"/>
</dbReference>
<feature type="region of interest" description="Disordered" evidence="8">
    <location>
        <begin position="652"/>
        <end position="739"/>
    </location>
</feature>
<evidence type="ECO:0000259" key="9">
    <source>
        <dbReference type="PROSITE" id="PS50011"/>
    </source>
</evidence>
<keyword evidence="4" id="KW-0808">Transferase</keyword>
<evidence type="ECO:0000256" key="1">
    <source>
        <dbReference type="ARBA" id="ARBA00009903"/>
    </source>
</evidence>
<proteinExistence type="inferred from homology"/>
<feature type="compositionally biased region" description="Low complexity" evidence="8">
    <location>
        <begin position="703"/>
        <end position="712"/>
    </location>
</feature>